<gene>
    <name evidence="1" type="ORF">DY000_02049887</name>
</gene>
<dbReference type="EMBL" id="QGKV02000297">
    <property type="protein sequence ID" value="KAF3608812.1"/>
    <property type="molecule type" value="Genomic_DNA"/>
</dbReference>
<organism evidence="1 2">
    <name type="scientific">Brassica cretica</name>
    <name type="common">Mustard</name>
    <dbReference type="NCBI Taxonomy" id="69181"/>
    <lineage>
        <taxon>Eukaryota</taxon>
        <taxon>Viridiplantae</taxon>
        <taxon>Streptophyta</taxon>
        <taxon>Embryophyta</taxon>
        <taxon>Tracheophyta</taxon>
        <taxon>Spermatophyta</taxon>
        <taxon>Magnoliopsida</taxon>
        <taxon>eudicotyledons</taxon>
        <taxon>Gunneridae</taxon>
        <taxon>Pentapetalae</taxon>
        <taxon>rosids</taxon>
        <taxon>malvids</taxon>
        <taxon>Brassicales</taxon>
        <taxon>Brassicaceae</taxon>
        <taxon>Brassiceae</taxon>
        <taxon>Brassica</taxon>
    </lineage>
</organism>
<comment type="caution">
    <text evidence="1">The sequence shown here is derived from an EMBL/GenBank/DDBJ whole genome shotgun (WGS) entry which is preliminary data.</text>
</comment>
<proteinExistence type="predicted"/>
<sequence length="71" mass="8116">MLVFSLQCPRMCVRNLQLIFSGILKMLKPHAAKRFNFTCKMLASNALVNSFFPPLLKDNCTFIVPNSFAYN</sequence>
<name>A0ABQ7EZ29_BRACR</name>
<evidence type="ECO:0000313" key="2">
    <source>
        <dbReference type="Proteomes" id="UP000266723"/>
    </source>
</evidence>
<evidence type="ECO:0000313" key="1">
    <source>
        <dbReference type="EMBL" id="KAF3608812.1"/>
    </source>
</evidence>
<dbReference type="Proteomes" id="UP000266723">
    <property type="component" value="Unassembled WGS sequence"/>
</dbReference>
<keyword evidence="2" id="KW-1185">Reference proteome</keyword>
<protein>
    <submittedName>
        <fullName evidence="1">Uncharacterized protein</fullName>
    </submittedName>
</protein>
<accession>A0ABQ7EZ29</accession>
<reference evidence="1 2" key="1">
    <citation type="journal article" date="2020" name="BMC Genomics">
        <title>Intraspecific diversification of the crop wild relative Brassica cretica Lam. using demographic model selection.</title>
        <authorList>
            <person name="Kioukis A."/>
            <person name="Michalopoulou V.A."/>
            <person name="Briers L."/>
            <person name="Pirintsos S."/>
            <person name="Studholme D.J."/>
            <person name="Pavlidis P."/>
            <person name="Sarris P.F."/>
        </authorList>
    </citation>
    <scope>NUCLEOTIDE SEQUENCE [LARGE SCALE GENOMIC DNA]</scope>
    <source>
        <strain evidence="2">cv. PFS-1207/04</strain>
    </source>
</reference>